<evidence type="ECO:0000256" key="13">
    <source>
        <dbReference type="ARBA" id="ARBA00023065"/>
    </source>
</evidence>
<feature type="binding site" evidence="24">
    <location>
        <position position="722"/>
    </location>
    <ligand>
        <name>L-glutamate</name>
        <dbReference type="ChEBI" id="CHEBI:29985"/>
    </ligand>
</feature>
<feature type="transmembrane region" description="Helical" evidence="28">
    <location>
        <begin position="590"/>
        <end position="609"/>
    </location>
</feature>
<accession>A0A8B8AD12</accession>
<evidence type="ECO:0000256" key="28">
    <source>
        <dbReference type="SAM" id="Phobius"/>
    </source>
</evidence>
<feature type="region of interest" description="Disordered" evidence="27">
    <location>
        <begin position="863"/>
        <end position="915"/>
    </location>
</feature>
<proteinExistence type="predicted"/>
<dbReference type="CDD" id="cd06379">
    <property type="entry name" value="PBP1_iGluR_NMDA_NR1"/>
    <property type="match status" value="1"/>
</dbReference>
<dbReference type="Pfam" id="PF10613">
    <property type="entry name" value="Lig_chan-Glu_bd"/>
    <property type="match status" value="1"/>
</dbReference>
<keyword evidence="6" id="KW-0597">Phosphoprotein</keyword>
<dbReference type="InterPro" id="IPR018882">
    <property type="entry name" value="CaM-bd_C0_NMDA_rcpt_NR1"/>
</dbReference>
<dbReference type="SMART" id="SM00918">
    <property type="entry name" value="Lig_chan-Glu_bd"/>
    <property type="match status" value="1"/>
</dbReference>
<evidence type="ECO:0000256" key="16">
    <source>
        <dbReference type="ARBA" id="ARBA00023170"/>
    </source>
</evidence>
<dbReference type="CDD" id="cd13719">
    <property type="entry name" value="PBP2_iGluR_NMDA_Nr1"/>
    <property type="match status" value="1"/>
</dbReference>
<dbReference type="InterPro" id="IPR015683">
    <property type="entry name" value="Ionotropic_Glu_rcpt"/>
</dbReference>
<evidence type="ECO:0000256" key="18">
    <source>
        <dbReference type="ARBA" id="ARBA00023257"/>
    </source>
</evidence>
<evidence type="ECO:0000256" key="19">
    <source>
        <dbReference type="ARBA" id="ARBA00023286"/>
    </source>
</evidence>
<comment type="subcellular location">
    <subcellularLocation>
        <location evidence="1">Cell membrane</location>
        <topology evidence="1">Multi-pass membrane protein</topology>
    </subcellularLocation>
    <subcellularLocation>
        <location evidence="22">Postsynaptic cell membrane</location>
    </subcellularLocation>
    <subcellularLocation>
        <location evidence="23">Postsynaptic density</location>
    </subcellularLocation>
</comment>
<keyword evidence="13" id="KW-0406">Ion transport</keyword>
<keyword evidence="32" id="KW-1185">Reference proteome</keyword>
<feature type="site" description="Crucial to convey clamshell closure to channel opening" evidence="25">
    <location>
        <position position="654"/>
    </location>
</feature>
<dbReference type="GeneID" id="111101233"/>
<evidence type="ECO:0000256" key="17">
    <source>
        <dbReference type="ARBA" id="ARBA00023180"/>
    </source>
</evidence>
<dbReference type="KEGG" id="cvn:111101233"/>
<dbReference type="InterPro" id="IPR001828">
    <property type="entry name" value="ANF_lig-bd_rcpt"/>
</dbReference>
<evidence type="ECO:0000259" key="31">
    <source>
        <dbReference type="SMART" id="SM00918"/>
    </source>
</evidence>
<feature type="site" description="Interaction with the cone snail toxin Con-ikot-ikot" evidence="25">
    <location>
        <position position="768"/>
    </location>
</feature>
<comment type="subunit">
    <text evidence="2">Forms a heteromeric NMDA channel with Nmdar2.</text>
</comment>
<evidence type="ECO:0000256" key="1">
    <source>
        <dbReference type="ARBA" id="ARBA00004651"/>
    </source>
</evidence>
<dbReference type="Proteomes" id="UP000694844">
    <property type="component" value="Chromosome 6"/>
</dbReference>
<keyword evidence="5" id="KW-1003">Cell membrane</keyword>
<feature type="signal peptide" evidence="29">
    <location>
        <begin position="1"/>
        <end position="19"/>
    </location>
</feature>
<dbReference type="SUPFAM" id="SSF81324">
    <property type="entry name" value="Voltage-gated potassium channels"/>
    <property type="match status" value="1"/>
</dbReference>
<evidence type="ECO:0000256" key="5">
    <source>
        <dbReference type="ARBA" id="ARBA00022475"/>
    </source>
</evidence>
<comment type="function">
    <text evidence="21">NMDA receptor subtype of glutamate-gated ion channels with high calcium permeability and voltage-dependent sensitivity to magnesium. Mediated by glycine. This protein plays a key role in synaptic plasticity, synaptogenesis, excitotoxicity, memory acquisition and learning. It mediates neuronal functions in glutamate neurotransmission. Is involved in the cell surface targeting of NMDA receptors. Plays a role in associative learning and in long-term memory consolidation.</text>
</comment>
<evidence type="ECO:0000313" key="32">
    <source>
        <dbReference type="Proteomes" id="UP000694844"/>
    </source>
</evidence>
<dbReference type="GO" id="GO:0035235">
    <property type="term" value="P:ionotropic glutamate receptor signaling pathway"/>
    <property type="evidence" value="ECO:0007669"/>
    <property type="project" value="UniProtKB-ARBA"/>
</dbReference>
<evidence type="ECO:0000313" key="33">
    <source>
        <dbReference type="RefSeq" id="XP_022289364.1"/>
    </source>
</evidence>
<feature type="domain" description="Ionotropic glutamate receptor C-terminal" evidence="30">
    <location>
        <begin position="424"/>
        <end position="785"/>
    </location>
</feature>
<evidence type="ECO:0000256" key="10">
    <source>
        <dbReference type="ARBA" id="ARBA00022842"/>
    </source>
</evidence>
<dbReference type="GO" id="GO:0017146">
    <property type="term" value="C:NMDA selective glutamate receptor complex"/>
    <property type="evidence" value="ECO:0007669"/>
    <property type="project" value="UniProtKB-ARBA"/>
</dbReference>
<dbReference type="InterPro" id="IPR049872">
    <property type="entry name" value="NMDA1-like_ligand-bd"/>
</dbReference>
<dbReference type="InterPro" id="IPR049873">
    <property type="entry name" value="NMDA1-like_N"/>
</dbReference>
<dbReference type="SUPFAM" id="SSF53822">
    <property type="entry name" value="Periplasmic binding protein-like I"/>
    <property type="match status" value="1"/>
</dbReference>
<evidence type="ECO:0000256" key="12">
    <source>
        <dbReference type="ARBA" id="ARBA00023018"/>
    </source>
</evidence>
<dbReference type="Pfam" id="PF10562">
    <property type="entry name" value="CaM_bdg_C0"/>
    <property type="match status" value="1"/>
</dbReference>
<name>A0A8B8AD12_CRAVI</name>
<dbReference type="InterPro" id="IPR028082">
    <property type="entry name" value="Peripla_BP_I"/>
</dbReference>
<evidence type="ECO:0000256" key="23">
    <source>
        <dbReference type="ARBA" id="ARBA00034105"/>
    </source>
</evidence>
<keyword evidence="4" id="KW-0813">Transport</keyword>
<evidence type="ECO:0000256" key="4">
    <source>
        <dbReference type="ARBA" id="ARBA00022448"/>
    </source>
</evidence>
<gene>
    <name evidence="33 34" type="primary">LOC111101233</name>
</gene>
<dbReference type="Gene3D" id="3.40.50.2300">
    <property type="match status" value="2"/>
</dbReference>
<evidence type="ECO:0000256" key="15">
    <source>
        <dbReference type="ARBA" id="ARBA00023157"/>
    </source>
</evidence>
<dbReference type="OrthoDB" id="5984008at2759"/>
<dbReference type="SUPFAM" id="SSF53850">
    <property type="entry name" value="Periplasmic binding protein-like II"/>
    <property type="match status" value="1"/>
</dbReference>
<keyword evidence="9" id="KW-0106">Calcium</keyword>
<evidence type="ECO:0000256" key="8">
    <source>
        <dbReference type="ARBA" id="ARBA00022729"/>
    </source>
</evidence>
<feature type="chain" id="PRO_5044665823" description="Glutamate [NMDA] receptor subunit 1" evidence="29">
    <location>
        <begin position="20"/>
        <end position="960"/>
    </location>
</feature>
<keyword evidence="8 29" id="KW-0732">Signal</keyword>
<evidence type="ECO:0000259" key="30">
    <source>
        <dbReference type="SMART" id="SM00079"/>
    </source>
</evidence>
<dbReference type="GO" id="GO:0045211">
    <property type="term" value="C:postsynaptic membrane"/>
    <property type="evidence" value="ECO:0007669"/>
    <property type="project" value="UniProtKB-SubCell"/>
</dbReference>
<keyword evidence="10" id="KW-0460">Magnesium</keyword>
<sequence length="960" mass="106824">MSGATQLLIYLTLISTTTAKETFRIAGIVSTDENGRALEDAVKKANADMPPNLELQSLYIKMDANPIRSALNLCDHIISQGVHTVIVSKPENSDISPPISVSYTCGFYSIPVIGISARDSSFSDMTVHKTFLRTVPPFFHQADVWLKMLQYFDWNQVVFIHSMDIEGRMILNRFQSKADDITIERVINYPSGSQDYVPYLQQLSSLQARVVLLSATEEDADHIFRDAEALNLTGEGYAWIVSEQALTSAYVPEGTLGLKLSYGTNEKDHLADCVSLIKQTVTDLFNGTLTQISDTPNSCKSTSSFWQAGNAILKALLNAKLEKGRTGQIAFDSAGDRLNPVYFFQNIQVVNGRKSAENIGFYGNPKVISNALEIDESKIIWPGKKTTRPSGINISTELKIVTLESVPFVYTRKMTESDACNWDRNERLCPLVNETTGIKEDYCCWGYCIDMLIQIADMVNFTYSIHLGSSGEFGSYKKVNKTGEKKWNGVIAELISKDADMIVAPLTINPERAGHIDFSKPFKYQGLTILVKKTATESKLDSFLQPFEDTLWILVALSVHVVALVLYLLDRFSPFGRFKLAKNNDTEEDALNLSSAMWFAWGVLLNSGIGEGTPRSFSARVLGMVWAGFAMIIVASYTANLAAFLVLDRPEASITGIDDARLRNPNEDFKYATVRNSAVEMYFKRQVELSTMYRQMEPRNYRTAEEAIKDIVNMKLQAFIWDSSRLEYEAGQNCELITVGDLFGRSGLGVGLQKKSPWTSKISMAILKLHEKGNMEDLDNKWILEGRNDCPEKDTTPATLGLTNMASVFLMVAGGIIAGIILIVIEIAYKRHRGLKDKELELARNAADRWRGNIEKRRTLRQTLQRQREEQERLAGLATKKPPVEGNGSALGRGLGPNGGQGNGYGLSMDHTPPRVGHRLSYTEATGGLMYSPPSYRNVTHSATINNPVYSDKSTEDNFV</sequence>
<evidence type="ECO:0000256" key="27">
    <source>
        <dbReference type="SAM" id="MobiDB-lite"/>
    </source>
</evidence>
<dbReference type="GO" id="GO:0038023">
    <property type="term" value="F:signaling receptor activity"/>
    <property type="evidence" value="ECO:0007669"/>
    <property type="project" value="InterPro"/>
</dbReference>
<dbReference type="Pfam" id="PF01094">
    <property type="entry name" value="ANF_receptor"/>
    <property type="match status" value="1"/>
</dbReference>
<evidence type="ECO:0000256" key="3">
    <source>
        <dbReference type="ARBA" id="ARBA00015895"/>
    </source>
</evidence>
<dbReference type="FunFam" id="3.40.190.10:FF:000010">
    <property type="entry name" value="glutamate receptor ionotropic, NMDA 1 isoform X1"/>
    <property type="match status" value="1"/>
</dbReference>
<evidence type="ECO:0000256" key="20">
    <source>
        <dbReference type="ARBA" id="ARBA00023303"/>
    </source>
</evidence>
<dbReference type="GO" id="GO:0015276">
    <property type="term" value="F:ligand-gated monoatomic ion channel activity"/>
    <property type="evidence" value="ECO:0007669"/>
    <property type="project" value="InterPro"/>
</dbReference>
<evidence type="ECO:0000256" key="11">
    <source>
        <dbReference type="ARBA" id="ARBA00022989"/>
    </source>
</evidence>
<dbReference type="Pfam" id="PF00060">
    <property type="entry name" value="Lig_chan"/>
    <property type="match status" value="1"/>
</dbReference>
<feature type="binding site" evidence="24">
    <location>
        <position position="507"/>
    </location>
    <ligand>
        <name>L-glutamate</name>
        <dbReference type="ChEBI" id="CHEBI:29985"/>
    </ligand>
</feature>
<dbReference type="InterPro" id="IPR019594">
    <property type="entry name" value="Glu/Gly-bd"/>
</dbReference>
<protein>
    <recommendedName>
        <fullName evidence="3">Glutamate [NMDA] receptor subunit 1</fullName>
    </recommendedName>
</protein>
<feature type="site" description="Interaction with the cone snail toxin Con-ikot-ikot" evidence="25">
    <location>
        <position position="684"/>
    </location>
</feature>
<dbReference type="FunFam" id="3.40.190.10:FF:000177">
    <property type="entry name" value="Glutamate [NMDA] receptor subunit 1"/>
    <property type="match status" value="1"/>
</dbReference>
<evidence type="ECO:0000256" key="14">
    <source>
        <dbReference type="ARBA" id="ARBA00023136"/>
    </source>
</evidence>
<dbReference type="Gene3D" id="3.40.190.10">
    <property type="entry name" value="Periplasmic binding protein-like II"/>
    <property type="match status" value="2"/>
</dbReference>
<dbReference type="RefSeq" id="XP_022289364.1">
    <property type="nucleotide sequence ID" value="XM_022433656.1"/>
</dbReference>
<dbReference type="InterPro" id="IPR001508">
    <property type="entry name" value="Iono_Glu_rcpt_met"/>
</dbReference>
<dbReference type="SMART" id="SM00079">
    <property type="entry name" value="PBPe"/>
    <property type="match status" value="1"/>
</dbReference>
<evidence type="ECO:0000256" key="24">
    <source>
        <dbReference type="PIRSR" id="PIRSR601508-1"/>
    </source>
</evidence>
<evidence type="ECO:0000256" key="6">
    <source>
        <dbReference type="ARBA" id="ARBA00022553"/>
    </source>
</evidence>
<reference evidence="33 34" key="1">
    <citation type="submission" date="2025-04" db="UniProtKB">
        <authorList>
            <consortium name="RefSeq"/>
        </authorList>
    </citation>
    <scope>IDENTIFICATION</scope>
    <source>
        <tissue evidence="33 34">Whole sample</tissue>
    </source>
</reference>
<keyword evidence="19" id="KW-1071">Ligand-gated ion channel</keyword>
<evidence type="ECO:0000256" key="7">
    <source>
        <dbReference type="ARBA" id="ARBA00022692"/>
    </source>
</evidence>
<keyword evidence="14 28" id="KW-0472">Membrane</keyword>
<keyword evidence="20" id="KW-0407">Ion channel</keyword>
<feature type="compositionally biased region" description="Gly residues" evidence="27">
    <location>
        <begin position="889"/>
        <end position="905"/>
    </location>
</feature>
<evidence type="ECO:0000256" key="29">
    <source>
        <dbReference type="SAM" id="SignalP"/>
    </source>
</evidence>
<feature type="transmembrane region" description="Helical" evidence="28">
    <location>
        <begin position="808"/>
        <end position="829"/>
    </location>
</feature>
<keyword evidence="7 28" id="KW-0812">Transmembrane</keyword>
<keyword evidence="16" id="KW-0675">Receptor</keyword>
<feature type="disulfide bond" evidence="26">
    <location>
        <begin position="734"/>
        <end position="790"/>
    </location>
</feature>
<evidence type="ECO:0000256" key="22">
    <source>
        <dbReference type="ARBA" id="ARBA00034100"/>
    </source>
</evidence>
<feature type="transmembrane region" description="Helical" evidence="28">
    <location>
        <begin position="621"/>
        <end position="647"/>
    </location>
</feature>
<organism evidence="32 34">
    <name type="scientific">Crassostrea virginica</name>
    <name type="common">Eastern oyster</name>
    <dbReference type="NCBI Taxonomy" id="6565"/>
    <lineage>
        <taxon>Eukaryota</taxon>
        <taxon>Metazoa</taxon>
        <taxon>Spiralia</taxon>
        <taxon>Lophotrochozoa</taxon>
        <taxon>Mollusca</taxon>
        <taxon>Bivalvia</taxon>
        <taxon>Autobranchia</taxon>
        <taxon>Pteriomorphia</taxon>
        <taxon>Ostreida</taxon>
        <taxon>Ostreoidea</taxon>
        <taxon>Ostreidae</taxon>
        <taxon>Crassostrea</taxon>
    </lineage>
</organism>
<dbReference type="GO" id="GO:0014069">
    <property type="term" value="C:postsynaptic density"/>
    <property type="evidence" value="ECO:0007669"/>
    <property type="project" value="UniProtKB-SubCell"/>
</dbReference>
<evidence type="ECO:0000313" key="34">
    <source>
        <dbReference type="RefSeq" id="XP_022289366.1"/>
    </source>
</evidence>
<evidence type="ECO:0000256" key="21">
    <source>
        <dbReference type="ARBA" id="ARBA00024675"/>
    </source>
</evidence>
<keyword evidence="17" id="KW-0325">Glycoprotein</keyword>
<feature type="binding site" evidence="24">
    <location>
        <position position="505"/>
    </location>
    <ligand>
        <name>L-glutamate</name>
        <dbReference type="ChEBI" id="CHEBI:29985"/>
    </ligand>
</feature>
<evidence type="ECO:0000256" key="9">
    <source>
        <dbReference type="ARBA" id="ARBA00022837"/>
    </source>
</evidence>
<dbReference type="PRINTS" id="PR00177">
    <property type="entry name" value="NMDARECEPTOR"/>
</dbReference>
<dbReference type="Gene3D" id="1.10.287.70">
    <property type="match status" value="1"/>
</dbReference>
<evidence type="ECO:0000256" key="2">
    <source>
        <dbReference type="ARBA" id="ARBA00011106"/>
    </source>
</evidence>
<feature type="transmembrane region" description="Helical" evidence="28">
    <location>
        <begin position="551"/>
        <end position="569"/>
    </location>
</feature>
<keyword evidence="12" id="KW-0770">Synapse</keyword>
<dbReference type="RefSeq" id="XP_022289366.1">
    <property type="nucleotide sequence ID" value="XM_022433658.1"/>
</dbReference>
<evidence type="ECO:0000256" key="26">
    <source>
        <dbReference type="PIRSR" id="PIRSR601508-3"/>
    </source>
</evidence>
<keyword evidence="11 28" id="KW-1133">Transmembrane helix</keyword>
<keyword evidence="18" id="KW-0628">Postsynaptic cell membrane</keyword>
<dbReference type="InterPro" id="IPR001320">
    <property type="entry name" value="Iontro_rcpt_C"/>
</dbReference>
<evidence type="ECO:0000256" key="25">
    <source>
        <dbReference type="PIRSR" id="PIRSR601508-2"/>
    </source>
</evidence>
<dbReference type="AlphaFoldDB" id="A0A8B8AD12"/>
<dbReference type="PANTHER" id="PTHR18966">
    <property type="entry name" value="IONOTROPIC GLUTAMATE RECEPTOR"/>
    <property type="match status" value="1"/>
</dbReference>
<feature type="binding site" evidence="24">
    <location>
        <position position="512"/>
    </location>
    <ligand>
        <name>L-glutamate</name>
        <dbReference type="ChEBI" id="CHEBI:29985"/>
    </ligand>
</feature>
<feature type="domain" description="Ionotropic glutamate receptor L-glutamate and glycine-binding" evidence="31">
    <location>
        <begin position="430"/>
        <end position="496"/>
    </location>
</feature>
<keyword evidence="15 26" id="KW-1015">Disulfide bond</keyword>